<accession>A0ABV2I5H5</accession>
<protein>
    <submittedName>
        <fullName evidence="1">Uncharacterized protein</fullName>
    </submittedName>
</protein>
<gene>
    <name evidence="1" type="ORF">ABID26_007321</name>
</gene>
<evidence type="ECO:0000313" key="2">
    <source>
        <dbReference type="Proteomes" id="UP001549036"/>
    </source>
</evidence>
<comment type="caution">
    <text evidence="1">The sequence shown here is derived from an EMBL/GenBank/DDBJ whole genome shotgun (WGS) entry which is preliminary data.</text>
</comment>
<dbReference type="Proteomes" id="UP001549036">
    <property type="component" value="Unassembled WGS sequence"/>
</dbReference>
<dbReference type="RefSeq" id="WP_354418266.1">
    <property type="nucleotide sequence ID" value="NZ_JBEPLM010000033.1"/>
</dbReference>
<organism evidence="1 2">
    <name type="scientific">Mesorhizobium shonense</name>
    <dbReference type="NCBI Taxonomy" id="1209948"/>
    <lineage>
        <taxon>Bacteria</taxon>
        <taxon>Pseudomonadati</taxon>
        <taxon>Pseudomonadota</taxon>
        <taxon>Alphaproteobacteria</taxon>
        <taxon>Hyphomicrobiales</taxon>
        <taxon>Phyllobacteriaceae</taxon>
        <taxon>Mesorhizobium</taxon>
    </lineage>
</organism>
<proteinExistence type="predicted"/>
<sequence>MKDYTIARLIQAGGVVRLLGGNFNAGRESIFRSAAAQNLPARIIDFIALMS</sequence>
<keyword evidence="2" id="KW-1185">Reference proteome</keyword>
<dbReference type="EMBL" id="JBEPLM010000033">
    <property type="protein sequence ID" value="MET3597894.1"/>
    <property type="molecule type" value="Genomic_DNA"/>
</dbReference>
<name>A0ABV2I5H5_9HYPH</name>
<reference evidence="1 2" key="1">
    <citation type="submission" date="2024-06" db="EMBL/GenBank/DDBJ databases">
        <title>Genomic Encyclopedia of Type Strains, Phase IV (KMG-IV): sequencing the most valuable type-strain genomes for metagenomic binning, comparative biology and taxonomic classification.</title>
        <authorList>
            <person name="Goeker M."/>
        </authorList>
    </citation>
    <scope>NUCLEOTIDE SEQUENCE [LARGE SCALE GENOMIC DNA]</scope>
    <source>
        <strain evidence="1 2">DSM 29846</strain>
    </source>
</reference>
<evidence type="ECO:0000313" key="1">
    <source>
        <dbReference type="EMBL" id="MET3597894.1"/>
    </source>
</evidence>